<dbReference type="InterPro" id="IPR000120">
    <property type="entry name" value="Amidase"/>
</dbReference>
<proteinExistence type="predicted"/>
<dbReference type="SUPFAM" id="SSF75304">
    <property type="entry name" value="Amidase signature (AS) enzymes"/>
    <property type="match status" value="1"/>
</dbReference>
<dbReference type="PANTHER" id="PTHR11895:SF76">
    <property type="entry name" value="INDOLEACETAMIDE HYDROLASE"/>
    <property type="match status" value="1"/>
</dbReference>
<dbReference type="RefSeq" id="WP_379904677.1">
    <property type="nucleotide sequence ID" value="NZ_JBHRTR010000035.1"/>
</dbReference>
<accession>A0ABV7L5K4</accession>
<dbReference type="PROSITE" id="PS00571">
    <property type="entry name" value="AMIDASES"/>
    <property type="match status" value="1"/>
</dbReference>
<organism evidence="2 3">
    <name type="scientific">Marinibaculum pumilum</name>
    <dbReference type="NCBI Taxonomy" id="1766165"/>
    <lineage>
        <taxon>Bacteria</taxon>
        <taxon>Pseudomonadati</taxon>
        <taxon>Pseudomonadota</taxon>
        <taxon>Alphaproteobacteria</taxon>
        <taxon>Rhodospirillales</taxon>
        <taxon>Rhodospirillaceae</taxon>
        <taxon>Marinibaculum</taxon>
    </lineage>
</organism>
<evidence type="ECO:0000259" key="1">
    <source>
        <dbReference type="Pfam" id="PF01425"/>
    </source>
</evidence>
<sequence>MDELIRMTACAARDALRRGEVAPADLLDAAEARIAETDGAINALPTLCFDRARAAAKTLKPVAEAPPGYLHGLPVAIKDLTDVAGVRTTYGSPLFADHVPAESDPVVERLEAMGALVVAKSNTPEFGAGSNTFNEVFGVTGNPWKTDHTCGGSSGGAASALAAGQVWLAHGSDLGGSLRIPASFCGVVGLRPSVGRVPMGRRGHLWNSLAVEGPMARTVADTALFLDAMVAPVPGAPPLADPHLRPPPPQPFLEAALDPAPPARAGFSPDLGIAEVDPEVVAICRAAADRLAAMGTDVDAACPDLSGAEDSFVALRGQFRVTAFAALQAEQIATMKPEIQVEMQRGLDQTPLGLGHALRARDELYRSCSRFFADHDLLLCPVVVAPPFPHARRYLPYRGRDGYEDYVAWLVMTFAITLTGCPALSLPVGFTAAGLPVGLQMMAPVGGEARLLQAAAALEAELGLAGMVPIDPRG</sequence>
<evidence type="ECO:0000313" key="2">
    <source>
        <dbReference type="EMBL" id="MFC3229960.1"/>
    </source>
</evidence>
<reference evidence="3" key="1">
    <citation type="journal article" date="2019" name="Int. J. Syst. Evol. Microbiol.">
        <title>The Global Catalogue of Microorganisms (GCM) 10K type strain sequencing project: providing services to taxonomists for standard genome sequencing and annotation.</title>
        <authorList>
            <consortium name="The Broad Institute Genomics Platform"/>
            <consortium name="The Broad Institute Genome Sequencing Center for Infectious Disease"/>
            <person name="Wu L."/>
            <person name="Ma J."/>
        </authorList>
    </citation>
    <scope>NUCLEOTIDE SEQUENCE [LARGE SCALE GENOMIC DNA]</scope>
    <source>
        <strain evidence="3">KCTC 42964</strain>
    </source>
</reference>
<dbReference type="Pfam" id="PF01425">
    <property type="entry name" value="Amidase"/>
    <property type="match status" value="1"/>
</dbReference>
<dbReference type="EMBL" id="JBHRTR010000035">
    <property type="protein sequence ID" value="MFC3229960.1"/>
    <property type="molecule type" value="Genomic_DNA"/>
</dbReference>
<keyword evidence="3" id="KW-1185">Reference proteome</keyword>
<feature type="domain" description="Amidase" evidence="1">
    <location>
        <begin position="26"/>
        <end position="452"/>
    </location>
</feature>
<evidence type="ECO:0000313" key="3">
    <source>
        <dbReference type="Proteomes" id="UP001595528"/>
    </source>
</evidence>
<dbReference type="InterPro" id="IPR023631">
    <property type="entry name" value="Amidase_dom"/>
</dbReference>
<dbReference type="InterPro" id="IPR036928">
    <property type="entry name" value="AS_sf"/>
</dbReference>
<gene>
    <name evidence="2" type="ORF">ACFOGJ_22100</name>
</gene>
<comment type="caution">
    <text evidence="2">The sequence shown here is derived from an EMBL/GenBank/DDBJ whole genome shotgun (WGS) entry which is preliminary data.</text>
</comment>
<dbReference type="PANTHER" id="PTHR11895">
    <property type="entry name" value="TRANSAMIDASE"/>
    <property type="match status" value="1"/>
</dbReference>
<dbReference type="InterPro" id="IPR020556">
    <property type="entry name" value="Amidase_CS"/>
</dbReference>
<protein>
    <submittedName>
        <fullName evidence="2">Amidase</fullName>
    </submittedName>
</protein>
<dbReference type="Gene3D" id="3.90.1300.10">
    <property type="entry name" value="Amidase signature (AS) domain"/>
    <property type="match status" value="1"/>
</dbReference>
<dbReference type="Proteomes" id="UP001595528">
    <property type="component" value="Unassembled WGS sequence"/>
</dbReference>
<name>A0ABV7L5K4_9PROT</name>